<feature type="repeat" description="ANK" evidence="5">
    <location>
        <begin position="176"/>
        <end position="208"/>
    </location>
</feature>
<dbReference type="SUPFAM" id="SSF48403">
    <property type="entry name" value="Ankyrin repeat"/>
    <property type="match status" value="1"/>
</dbReference>
<dbReference type="PROSITE" id="PS50297">
    <property type="entry name" value="ANK_REP_REGION"/>
    <property type="match status" value="4"/>
</dbReference>
<dbReference type="PANTHER" id="PTHR24173:SF74">
    <property type="entry name" value="ANKYRIN REPEAT DOMAIN-CONTAINING PROTEIN 16"/>
    <property type="match status" value="1"/>
</dbReference>
<dbReference type="Proteomes" id="UP000050795">
    <property type="component" value="Unassembled WGS sequence"/>
</dbReference>
<dbReference type="WBParaSite" id="TREG1_42190.1">
    <property type="protein sequence ID" value="TREG1_42190.1"/>
    <property type="gene ID" value="TREG1_42190"/>
</dbReference>
<dbReference type="SUPFAM" id="SSF52540">
    <property type="entry name" value="P-loop containing nucleoside triphosphate hydrolases"/>
    <property type="match status" value="1"/>
</dbReference>
<keyword evidence="4 5" id="KW-0040">ANK repeat</keyword>
<dbReference type="PROSITE" id="PS51424">
    <property type="entry name" value="ROC"/>
    <property type="match status" value="1"/>
</dbReference>
<feature type="compositionally biased region" description="Low complexity" evidence="6">
    <location>
        <begin position="757"/>
        <end position="773"/>
    </location>
</feature>
<evidence type="ECO:0000259" key="7">
    <source>
        <dbReference type="PROSITE" id="PS51424"/>
    </source>
</evidence>
<evidence type="ECO:0000313" key="8">
    <source>
        <dbReference type="Proteomes" id="UP000050795"/>
    </source>
</evidence>
<evidence type="ECO:0000256" key="3">
    <source>
        <dbReference type="ARBA" id="ARBA00022741"/>
    </source>
</evidence>
<dbReference type="GO" id="GO:0000166">
    <property type="term" value="F:nucleotide binding"/>
    <property type="evidence" value="ECO:0007669"/>
    <property type="project" value="UniProtKB-KW"/>
</dbReference>
<keyword evidence="2" id="KW-0677">Repeat</keyword>
<evidence type="ECO:0000313" key="10">
    <source>
        <dbReference type="WBParaSite" id="TREG1_42210.1"/>
    </source>
</evidence>
<feature type="repeat" description="ANK" evidence="5">
    <location>
        <begin position="242"/>
        <end position="274"/>
    </location>
</feature>
<sequence length="1290" mass="147492">MAYNEGNHGYFDQPLEPLNYDLNEFEASSMLDVKDNLEPENHRALINAAMNGNLELVNHLFSQYDDAFDFQNLDEDGNSLMHIGVKSKQLAIVRYLVEHNVPLYTINKEGETPLHLAAKLGLSLIVDYLIDCEMNLLTSTDKNGNTPLHLACINDRSNVVLSLCNAGAPLEVRNKDRKTPLLCAVFTGSESCVHALLRSGARADVTDEGGNTPLHIAAIQGDYPTVRLLSKAYTDVDIFNSAEFTPLHLAARHGHLRTVRYLILAGADPGITSRTGITPDVMAFAQGYAKVGMLLTKMKPEKRTAWIEQLKEGTHRFPRIKVKIFGSSLVGKTQLTHSLLSGPISAYLKKKLTSVSEFAGLSGELGPVSHLYRHQYPYIWNIDAEHENYTQGINVHITNEYSLWDFSGFQSYYCFYDHFIGDINCIHLVLFNLMDTLEWRRKSVRFWLDFLHARIPVTGPLLFGGRPTQMARVILVGTHADVVQCQKDPNGVYYDEEALQFIKEIISEYEDKLDIHEFVYLLDARDGTSTEMKQLKTFLADVRNIIVHTLPRTNTLMLDVSNKLSEWTVNDLFPICNLDQFAERIHENINPLCTDEHLFTLIEHLQYAGNIVYIEAPTNNTADNNILSDTTNDNNNNNYYNKNDMIVLDPNRLCNEILGRCLSERFLRRTRITGSYTLDELQLFVREQNTQQMIRLLESFGLCVCCIVKEHRHVSRMKSRGKKHSADCFELFEQINSSPQSRTLIQDTVYTDPNGVSGSTGSSSSTGSINNHSNNIHKLTHTYTNDSSLNNTQILKPIVFDISRLNDTSIRNEDIQIEMPRLNLIPLYQGLWDNNDNENKRMVYSGVQLIASPGQFIHLMPRIQVQLRREISMNCKKYNQQKKLCNRLYRLTCKDQNNFSSPSEVYMNSLHYNSSNIAHKRKLTNYSPSWNLVQWLHGSKISDSKGEIQVFICIDESKQVLEIRSRCLPQHTSLTFGLLHETIHLITQVISRCCPNLNLDLRLINSDDLTNHRITPKVWDTRQLIQTLLLVIAQNSNRSSLGGIDLQIPRTPQKYQFGRQSKSRLLHEVDDNPVSEDDDDGAEEEEEEGEEQEDNEVDILGRISRNSNLRLRDRKSLHSLNLQNQLIKDLFFNNKYLSKEVSNYLLDIPSYPLPVSILQKLAKCIDIIERDPSRFDSFIQYLCYPDVKNLFTQWNQGICLWGTLSPTVILLNFASKYPIRILEWALLSSYGLNMVQMLYTSYILLNFCQVLSKQQPVKPSNNSDSDYVVNNYDKHMKCIRSSSTPRDSQL</sequence>
<dbReference type="Gene3D" id="3.40.50.300">
    <property type="entry name" value="P-loop containing nucleotide triphosphate hydrolases"/>
    <property type="match status" value="1"/>
</dbReference>
<evidence type="ECO:0000256" key="6">
    <source>
        <dbReference type="SAM" id="MobiDB-lite"/>
    </source>
</evidence>
<dbReference type="PANTHER" id="PTHR24173">
    <property type="entry name" value="ANKYRIN REPEAT CONTAINING"/>
    <property type="match status" value="1"/>
</dbReference>
<feature type="repeat" description="ANK" evidence="5">
    <location>
        <begin position="209"/>
        <end position="241"/>
    </location>
</feature>
<feature type="region of interest" description="Disordered" evidence="6">
    <location>
        <begin position="749"/>
        <end position="773"/>
    </location>
</feature>
<evidence type="ECO:0000256" key="4">
    <source>
        <dbReference type="ARBA" id="ARBA00023043"/>
    </source>
</evidence>
<keyword evidence="8" id="KW-1185">Reference proteome</keyword>
<dbReference type="PROSITE" id="PS50088">
    <property type="entry name" value="ANK_REPEAT"/>
    <property type="match status" value="5"/>
</dbReference>
<feature type="compositionally biased region" description="Acidic residues" evidence="6">
    <location>
        <begin position="1071"/>
        <end position="1095"/>
    </location>
</feature>
<dbReference type="Gene3D" id="1.25.40.20">
    <property type="entry name" value="Ankyrin repeat-containing domain"/>
    <property type="match status" value="1"/>
</dbReference>
<dbReference type="InterPro" id="IPR002110">
    <property type="entry name" value="Ankyrin_rpt"/>
</dbReference>
<reference evidence="8" key="1">
    <citation type="submission" date="2022-06" db="EMBL/GenBank/DDBJ databases">
        <authorList>
            <person name="Berger JAMES D."/>
            <person name="Berger JAMES D."/>
        </authorList>
    </citation>
    <scope>NUCLEOTIDE SEQUENCE [LARGE SCALE GENOMIC DNA]</scope>
</reference>
<feature type="region of interest" description="Disordered" evidence="6">
    <location>
        <begin position="1066"/>
        <end position="1095"/>
    </location>
</feature>
<dbReference type="InterPro" id="IPR036770">
    <property type="entry name" value="Ankyrin_rpt-contain_sf"/>
</dbReference>
<organism evidence="8 9">
    <name type="scientific">Trichobilharzia regenti</name>
    <name type="common">Nasal bird schistosome</name>
    <dbReference type="NCBI Taxonomy" id="157069"/>
    <lineage>
        <taxon>Eukaryota</taxon>
        <taxon>Metazoa</taxon>
        <taxon>Spiralia</taxon>
        <taxon>Lophotrochozoa</taxon>
        <taxon>Platyhelminthes</taxon>
        <taxon>Trematoda</taxon>
        <taxon>Digenea</taxon>
        <taxon>Strigeidida</taxon>
        <taxon>Schistosomatoidea</taxon>
        <taxon>Schistosomatidae</taxon>
        <taxon>Trichobilharzia</taxon>
    </lineage>
</organism>
<feature type="repeat" description="ANK" evidence="5">
    <location>
        <begin position="143"/>
        <end position="175"/>
    </location>
</feature>
<dbReference type="SMART" id="SM00248">
    <property type="entry name" value="ANK"/>
    <property type="match status" value="7"/>
</dbReference>
<dbReference type="Pfam" id="PF13857">
    <property type="entry name" value="Ank_5"/>
    <property type="match status" value="1"/>
</dbReference>
<name>A0AA85JUB2_TRIRE</name>
<protein>
    <recommendedName>
        <fullName evidence="7">Roc domain-containing protein</fullName>
    </recommendedName>
</protein>
<evidence type="ECO:0000256" key="2">
    <source>
        <dbReference type="ARBA" id="ARBA00022737"/>
    </source>
</evidence>
<comment type="cofactor">
    <cofactor evidence="1">
        <name>Mg(2+)</name>
        <dbReference type="ChEBI" id="CHEBI:18420"/>
    </cofactor>
</comment>
<feature type="domain" description="Roc" evidence="7">
    <location>
        <begin position="313"/>
        <end position="546"/>
    </location>
</feature>
<dbReference type="InterPro" id="IPR027417">
    <property type="entry name" value="P-loop_NTPase"/>
</dbReference>
<evidence type="ECO:0000256" key="5">
    <source>
        <dbReference type="PROSITE-ProRule" id="PRU00023"/>
    </source>
</evidence>
<accession>A0AA85JUB2</accession>
<proteinExistence type="predicted"/>
<reference evidence="9 10" key="2">
    <citation type="submission" date="2023-11" db="UniProtKB">
        <authorList>
            <consortium name="WormBaseParasite"/>
        </authorList>
    </citation>
    <scope>IDENTIFICATION</scope>
</reference>
<keyword evidence="3" id="KW-0547">Nucleotide-binding</keyword>
<feature type="repeat" description="ANK" evidence="5">
    <location>
        <begin position="109"/>
        <end position="141"/>
    </location>
</feature>
<dbReference type="InterPro" id="IPR020859">
    <property type="entry name" value="ROC"/>
</dbReference>
<evidence type="ECO:0000256" key="1">
    <source>
        <dbReference type="ARBA" id="ARBA00001946"/>
    </source>
</evidence>
<dbReference type="Pfam" id="PF12796">
    <property type="entry name" value="Ank_2"/>
    <property type="match status" value="2"/>
</dbReference>
<dbReference type="WBParaSite" id="TREG1_42210.1">
    <property type="protein sequence ID" value="TREG1_42210.1"/>
    <property type="gene ID" value="TREG1_42210"/>
</dbReference>
<evidence type="ECO:0000313" key="9">
    <source>
        <dbReference type="WBParaSite" id="TREG1_42190.1"/>
    </source>
</evidence>